<dbReference type="PANTHER" id="PTHR24148:SF73">
    <property type="entry name" value="HET DOMAIN PROTEIN (AFU_ORTHOLOGUE AFUA_8G01020)"/>
    <property type="match status" value="1"/>
</dbReference>
<evidence type="ECO:0008006" key="3">
    <source>
        <dbReference type="Google" id="ProtNLM"/>
    </source>
</evidence>
<evidence type="ECO:0000313" key="2">
    <source>
        <dbReference type="Proteomes" id="UP000027586"/>
    </source>
</evidence>
<dbReference type="InterPro" id="IPR052895">
    <property type="entry name" value="HetReg/Transcr_Mod"/>
</dbReference>
<proteinExistence type="predicted"/>
<dbReference type="Proteomes" id="UP000027586">
    <property type="component" value="Unassembled WGS sequence"/>
</dbReference>
<dbReference type="AlphaFoldDB" id="A0A068SAR1"/>
<evidence type="ECO:0000313" key="1">
    <source>
        <dbReference type="EMBL" id="CDH59399.1"/>
    </source>
</evidence>
<comment type="caution">
    <text evidence="1">The sequence shown here is derived from an EMBL/GenBank/DDBJ whole genome shotgun (WGS) entry which is preliminary data.</text>
</comment>
<keyword evidence="2" id="KW-1185">Reference proteome</keyword>
<accession>A0A068SAR1</accession>
<dbReference type="OrthoDB" id="2157530at2759"/>
<dbReference type="EMBL" id="CBTN010000069">
    <property type="protein sequence ID" value="CDH59399.1"/>
    <property type="molecule type" value="Genomic_DNA"/>
</dbReference>
<dbReference type="PANTHER" id="PTHR24148">
    <property type="entry name" value="ANKYRIN REPEAT DOMAIN-CONTAINING PROTEIN 39 HOMOLOG-RELATED"/>
    <property type="match status" value="1"/>
</dbReference>
<dbReference type="VEuPathDB" id="FungiDB:LCOR_10215.1"/>
<protein>
    <recommendedName>
        <fullName evidence="3">Heterokaryon incompatibility domain-containing protein</fullName>
    </recommendedName>
</protein>
<organism evidence="1 2">
    <name type="scientific">Lichtheimia corymbifera JMRC:FSU:9682</name>
    <dbReference type="NCBI Taxonomy" id="1263082"/>
    <lineage>
        <taxon>Eukaryota</taxon>
        <taxon>Fungi</taxon>
        <taxon>Fungi incertae sedis</taxon>
        <taxon>Mucoromycota</taxon>
        <taxon>Mucoromycotina</taxon>
        <taxon>Mucoromycetes</taxon>
        <taxon>Mucorales</taxon>
        <taxon>Lichtheimiaceae</taxon>
        <taxon>Lichtheimia</taxon>
    </lineage>
</organism>
<reference evidence="1" key="1">
    <citation type="submission" date="2013-08" db="EMBL/GenBank/DDBJ databases">
        <title>Gene expansion shapes genome architecture in the human pathogen Lichtheimia corymbifera: an evolutionary genomics analysis in the ancient terrestrial Mucorales (Mucoromycotina).</title>
        <authorList>
            <person name="Schwartze V.U."/>
            <person name="Winter S."/>
            <person name="Shelest E."/>
            <person name="Marcet-Houben M."/>
            <person name="Horn F."/>
            <person name="Wehner S."/>
            <person name="Hoffmann K."/>
            <person name="Riege K."/>
            <person name="Sammeth M."/>
            <person name="Nowrousian M."/>
            <person name="Valiante V."/>
            <person name="Linde J."/>
            <person name="Jacobsen I.D."/>
            <person name="Marz M."/>
            <person name="Brakhage A.A."/>
            <person name="Gabaldon T."/>
            <person name="Bocker S."/>
            <person name="Voigt K."/>
        </authorList>
    </citation>
    <scope>NUCLEOTIDE SEQUENCE [LARGE SCALE GENOMIC DNA]</scope>
    <source>
        <strain evidence="1">FSU 9682</strain>
    </source>
</reference>
<gene>
    <name evidence="1" type="ORF">LCOR_10215.1</name>
</gene>
<name>A0A068SAR1_9FUNG</name>
<sequence>MLNENEDRLLPFYALSHLWGTSKENRHLWEEIGDYVDDENGDPAEPVSMRSKKRNALLTLLCNYPDSYWWIDVLCARSDTPLGIMGDIYACCYRCYAMVDYTFDQCSWWKRVWTWQEAALPVEVLLIPETFTELSDSDMLSIKDLQAFTGIGRIAYYTMIDQEDDSEGIDDIKGMAFGWSTTHEISLSRNHCHIHSRYSSTLDGYFSLFEAFAVSPRQCMDPVDHVYGVLGIFQIEIPRKTDPNEVWQLFVTELLKLLTDPKRVMMIEDCEKEIISRYKSDRVRQCNLLTAKNMGEVYQCFIIDK</sequence>